<dbReference type="InterPro" id="IPR004000">
    <property type="entry name" value="Actin"/>
</dbReference>
<dbReference type="Pfam" id="PF00022">
    <property type="entry name" value="Actin"/>
    <property type="match status" value="1"/>
</dbReference>
<evidence type="ECO:0000256" key="5">
    <source>
        <dbReference type="ARBA" id="ARBA00022801"/>
    </source>
</evidence>
<comment type="caution">
    <text evidence="10">The sequence shown here is derived from an EMBL/GenBank/DDBJ whole genome shotgun (WGS) entry which is preliminary data.</text>
</comment>
<reference evidence="10 11" key="1">
    <citation type="submission" date="2023-11" db="EMBL/GenBank/DDBJ databases">
        <title>Halocaridina rubra genome assembly.</title>
        <authorList>
            <person name="Smith C."/>
        </authorList>
    </citation>
    <scope>NUCLEOTIDE SEQUENCE [LARGE SCALE GENOMIC DNA]</scope>
    <source>
        <strain evidence="10">EP-1</strain>
        <tissue evidence="10">Whole</tissue>
    </source>
</reference>
<dbReference type="Proteomes" id="UP001381693">
    <property type="component" value="Unassembled WGS sequence"/>
</dbReference>
<dbReference type="SMART" id="SM00268">
    <property type="entry name" value="ACTIN"/>
    <property type="match status" value="1"/>
</dbReference>
<evidence type="ECO:0000256" key="1">
    <source>
        <dbReference type="ARBA" id="ARBA00004245"/>
    </source>
</evidence>
<keyword evidence="4" id="KW-0547">Nucleotide-binding</keyword>
<gene>
    <name evidence="10" type="ORF">SK128_001977</name>
</gene>
<comment type="subcellular location">
    <subcellularLocation>
        <location evidence="1">Cytoplasm</location>
        <location evidence="1">Cytoskeleton</location>
    </subcellularLocation>
</comment>
<evidence type="ECO:0000313" key="11">
    <source>
        <dbReference type="Proteomes" id="UP001381693"/>
    </source>
</evidence>
<dbReference type="InterPro" id="IPR043129">
    <property type="entry name" value="ATPase_NBD"/>
</dbReference>
<dbReference type="PANTHER" id="PTHR11937">
    <property type="entry name" value="ACTIN"/>
    <property type="match status" value="1"/>
</dbReference>
<evidence type="ECO:0008006" key="12">
    <source>
        <dbReference type="Google" id="ProtNLM"/>
    </source>
</evidence>
<keyword evidence="11" id="KW-1185">Reference proteome</keyword>
<keyword evidence="5" id="KW-0378">Hydrolase</keyword>
<keyword evidence="3" id="KW-0963">Cytoplasm</keyword>
<dbReference type="EMBL" id="JAXCGZ010001985">
    <property type="protein sequence ID" value="KAK7084779.1"/>
    <property type="molecule type" value="Genomic_DNA"/>
</dbReference>
<comment type="similarity">
    <text evidence="2 9">Belongs to the actin family.</text>
</comment>
<evidence type="ECO:0000256" key="6">
    <source>
        <dbReference type="ARBA" id="ARBA00022840"/>
    </source>
</evidence>
<proteinExistence type="inferred from homology"/>
<name>A0AAN8XS65_HALRR</name>
<evidence type="ECO:0000313" key="10">
    <source>
        <dbReference type="EMBL" id="KAK7084779.1"/>
    </source>
</evidence>
<dbReference type="GO" id="GO:0005856">
    <property type="term" value="C:cytoskeleton"/>
    <property type="evidence" value="ECO:0007669"/>
    <property type="project" value="UniProtKB-SubCell"/>
</dbReference>
<keyword evidence="6" id="KW-0067">ATP-binding</keyword>
<protein>
    <recommendedName>
        <fullName evidence="12">Actin</fullName>
    </recommendedName>
</protein>
<evidence type="ECO:0000256" key="3">
    <source>
        <dbReference type="ARBA" id="ARBA00022490"/>
    </source>
</evidence>
<dbReference type="PRINTS" id="PR00190">
    <property type="entry name" value="ACTIN"/>
</dbReference>
<dbReference type="SUPFAM" id="SSF53067">
    <property type="entry name" value="Actin-like ATPase domain"/>
    <property type="match status" value="2"/>
</dbReference>
<evidence type="ECO:0000256" key="2">
    <source>
        <dbReference type="ARBA" id="ARBA00006752"/>
    </source>
</evidence>
<dbReference type="AlphaFoldDB" id="A0AAN8XS65"/>
<dbReference type="Gene3D" id="3.90.640.10">
    <property type="entry name" value="Actin, Chain A, domain 4"/>
    <property type="match status" value="1"/>
</dbReference>
<evidence type="ECO:0000256" key="7">
    <source>
        <dbReference type="ARBA" id="ARBA00023212"/>
    </source>
</evidence>
<evidence type="ECO:0000256" key="9">
    <source>
        <dbReference type="RuleBase" id="RU000487"/>
    </source>
</evidence>
<dbReference type="Gene3D" id="3.30.420.40">
    <property type="match status" value="2"/>
</dbReference>
<evidence type="ECO:0000256" key="8">
    <source>
        <dbReference type="ARBA" id="ARBA00049360"/>
    </source>
</evidence>
<dbReference type="GO" id="GO:0016787">
    <property type="term" value="F:hydrolase activity"/>
    <property type="evidence" value="ECO:0007669"/>
    <property type="project" value="UniProtKB-KW"/>
</dbReference>
<accession>A0AAN8XS65</accession>
<dbReference type="FunFam" id="3.30.420.40:FF:000148">
    <property type="entry name" value="Actin, alpha skeletal muscle"/>
    <property type="match status" value="1"/>
</dbReference>
<evidence type="ECO:0000256" key="4">
    <source>
        <dbReference type="ARBA" id="ARBA00022741"/>
    </source>
</evidence>
<sequence>MGDEVRKPIVMDNGSTTSKVGFAGEDEPRVVFSNIVGRLHQGLLSSSTNKDYYVGDQALQQPNILKVQHPIERGFVCDWEAMETLWKYTFYDELRVCPQEHAILLTETPVNLKANREKMTQIMFETFQVPAMYVSIQPALSIFSTGRTTGVVLESGGEVSTIVPIYEGHTLPHAICRFGLAGRDLDNHLFKILTDRGYTFSTQTERRALTTVKEKLCYVAADFDKEMTEASNSSSLSKSYELPDGEVITLGEERFRCPEALFQPYLMGMEIGGIHNFTVESISKCDIDIKKSLYGNIVLSGGTTMFPGFSERLATEMPNLVPSSINTKVIASQERKYAAWIGGSMFAHMPVFHKMCITQKEYNESGPSIVHRKCI</sequence>
<organism evidence="10 11">
    <name type="scientific">Halocaridina rubra</name>
    <name type="common">Hawaiian red shrimp</name>
    <dbReference type="NCBI Taxonomy" id="373956"/>
    <lineage>
        <taxon>Eukaryota</taxon>
        <taxon>Metazoa</taxon>
        <taxon>Ecdysozoa</taxon>
        <taxon>Arthropoda</taxon>
        <taxon>Crustacea</taxon>
        <taxon>Multicrustacea</taxon>
        <taxon>Malacostraca</taxon>
        <taxon>Eumalacostraca</taxon>
        <taxon>Eucarida</taxon>
        <taxon>Decapoda</taxon>
        <taxon>Pleocyemata</taxon>
        <taxon>Caridea</taxon>
        <taxon>Atyoidea</taxon>
        <taxon>Atyidae</taxon>
        <taxon>Halocaridina</taxon>
    </lineage>
</organism>
<dbReference type="GO" id="GO:0005524">
    <property type="term" value="F:ATP binding"/>
    <property type="evidence" value="ECO:0007669"/>
    <property type="project" value="UniProtKB-KW"/>
</dbReference>
<keyword evidence="7" id="KW-0206">Cytoskeleton</keyword>
<comment type="catalytic activity">
    <reaction evidence="8">
        <text>ATP + H2O = ADP + phosphate + H(+)</text>
        <dbReference type="Rhea" id="RHEA:13065"/>
        <dbReference type="ChEBI" id="CHEBI:15377"/>
        <dbReference type="ChEBI" id="CHEBI:15378"/>
        <dbReference type="ChEBI" id="CHEBI:30616"/>
        <dbReference type="ChEBI" id="CHEBI:43474"/>
        <dbReference type="ChEBI" id="CHEBI:456216"/>
    </reaction>
</comment>
<dbReference type="FunFam" id="3.90.640.10:FF:000047">
    <property type="entry name" value="Actin, alpha skeletal muscle"/>
    <property type="match status" value="1"/>
</dbReference>